<evidence type="ECO:0000256" key="1">
    <source>
        <dbReference type="SAM" id="MobiDB-lite"/>
    </source>
</evidence>
<accession>A0AAV3QBW9</accession>
<feature type="region of interest" description="Disordered" evidence="1">
    <location>
        <begin position="74"/>
        <end position="93"/>
    </location>
</feature>
<reference evidence="2 3" key="1">
    <citation type="submission" date="2024-01" db="EMBL/GenBank/DDBJ databases">
        <title>The complete chloroplast genome sequence of Lithospermum erythrorhizon: insights into the phylogenetic relationship among Boraginaceae species and the maternal lineages of purple gromwells.</title>
        <authorList>
            <person name="Okada T."/>
            <person name="Watanabe K."/>
        </authorList>
    </citation>
    <scope>NUCLEOTIDE SEQUENCE [LARGE SCALE GENOMIC DNA]</scope>
</reference>
<protein>
    <submittedName>
        <fullName evidence="2">Uncharacterized protein</fullName>
    </submittedName>
</protein>
<dbReference type="Proteomes" id="UP001454036">
    <property type="component" value="Unassembled WGS sequence"/>
</dbReference>
<feature type="region of interest" description="Disordered" evidence="1">
    <location>
        <begin position="1"/>
        <end position="27"/>
    </location>
</feature>
<gene>
    <name evidence="2" type="ORF">LIER_39263</name>
</gene>
<name>A0AAV3QBW9_LITER</name>
<comment type="caution">
    <text evidence="2">The sequence shown here is derived from an EMBL/GenBank/DDBJ whole genome shotgun (WGS) entry which is preliminary data.</text>
</comment>
<organism evidence="2 3">
    <name type="scientific">Lithospermum erythrorhizon</name>
    <name type="common">Purple gromwell</name>
    <name type="synonym">Lithospermum officinale var. erythrorhizon</name>
    <dbReference type="NCBI Taxonomy" id="34254"/>
    <lineage>
        <taxon>Eukaryota</taxon>
        <taxon>Viridiplantae</taxon>
        <taxon>Streptophyta</taxon>
        <taxon>Embryophyta</taxon>
        <taxon>Tracheophyta</taxon>
        <taxon>Spermatophyta</taxon>
        <taxon>Magnoliopsida</taxon>
        <taxon>eudicotyledons</taxon>
        <taxon>Gunneridae</taxon>
        <taxon>Pentapetalae</taxon>
        <taxon>asterids</taxon>
        <taxon>lamiids</taxon>
        <taxon>Boraginales</taxon>
        <taxon>Boraginaceae</taxon>
        <taxon>Boraginoideae</taxon>
        <taxon>Lithospermeae</taxon>
        <taxon>Lithospermum</taxon>
    </lineage>
</organism>
<evidence type="ECO:0000313" key="2">
    <source>
        <dbReference type="EMBL" id="GAA0161602.1"/>
    </source>
</evidence>
<dbReference type="EMBL" id="BAABME010020841">
    <property type="protein sequence ID" value="GAA0161602.1"/>
    <property type="molecule type" value="Genomic_DNA"/>
</dbReference>
<dbReference type="AlphaFoldDB" id="A0AAV3QBW9"/>
<proteinExistence type="predicted"/>
<keyword evidence="3" id="KW-1185">Reference proteome</keyword>
<evidence type="ECO:0000313" key="3">
    <source>
        <dbReference type="Proteomes" id="UP001454036"/>
    </source>
</evidence>
<sequence length="180" mass="20580">MSSSQVYEDPITRGKKHELCEEDEKPFENPSIEFTHINLRCLEDLAQSQRKSLKDRTPLPCPTHFEILRRGAVEVSRSQQHASNKRKQPSDGHFALDATRIGGSMHIPDFRPLHRYYGVVQEGKGETKTYKFEASFGDAYKISKKPGGKDVAKKKIKRPQCTRVVEITDEVINRDDVVLK</sequence>